<dbReference type="PROSITE" id="PS50011">
    <property type="entry name" value="PROTEIN_KINASE_DOM"/>
    <property type="match status" value="1"/>
</dbReference>
<dbReference type="Proteomes" id="UP001050691">
    <property type="component" value="Unassembled WGS sequence"/>
</dbReference>
<comment type="caution">
    <text evidence="2">The sequence shown here is derived from an EMBL/GenBank/DDBJ whole genome shotgun (WGS) entry which is preliminary data.</text>
</comment>
<protein>
    <recommendedName>
        <fullName evidence="1">Protein kinase domain-containing protein</fullName>
    </recommendedName>
</protein>
<accession>A0AAV5A2V4</accession>
<dbReference type="EMBL" id="BPWL01000003">
    <property type="protein sequence ID" value="GJJ09001.1"/>
    <property type="molecule type" value="Genomic_DNA"/>
</dbReference>
<name>A0AAV5A2V4_9AGAM</name>
<keyword evidence="3" id="KW-1185">Reference proteome</keyword>
<dbReference type="SUPFAM" id="SSF56112">
    <property type="entry name" value="Protein kinase-like (PK-like)"/>
    <property type="match status" value="1"/>
</dbReference>
<dbReference type="InterPro" id="IPR011009">
    <property type="entry name" value="Kinase-like_dom_sf"/>
</dbReference>
<dbReference type="AlphaFoldDB" id="A0AAV5A2V4"/>
<evidence type="ECO:0000313" key="2">
    <source>
        <dbReference type="EMBL" id="GJJ09001.1"/>
    </source>
</evidence>
<evidence type="ECO:0000313" key="3">
    <source>
        <dbReference type="Proteomes" id="UP001050691"/>
    </source>
</evidence>
<gene>
    <name evidence="2" type="ORF">Clacol_003222</name>
</gene>
<reference evidence="2" key="1">
    <citation type="submission" date="2021-10" db="EMBL/GenBank/DDBJ databases">
        <title>De novo Genome Assembly of Clathrus columnatus (Basidiomycota, Fungi) Using Illumina and Nanopore Sequence Data.</title>
        <authorList>
            <person name="Ogiso-Tanaka E."/>
            <person name="Itagaki H."/>
            <person name="Hosoya T."/>
            <person name="Hosaka K."/>
        </authorList>
    </citation>
    <scope>NUCLEOTIDE SEQUENCE</scope>
    <source>
        <strain evidence="2">MO-923</strain>
    </source>
</reference>
<evidence type="ECO:0000259" key="1">
    <source>
        <dbReference type="PROSITE" id="PS50011"/>
    </source>
</evidence>
<dbReference type="GO" id="GO:0004672">
    <property type="term" value="F:protein kinase activity"/>
    <property type="evidence" value="ECO:0007669"/>
    <property type="project" value="InterPro"/>
</dbReference>
<dbReference type="Gene3D" id="1.10.510.10">
    <property type="entry name" value="Transferase(Phosphotransferase) domain 1"/>
    <property type="match status" value="1"/>
</dbReference>
<proteinExistence type="predicted"/>
<organism evidence="2 3">
    <name type="scientific">Clathrus columnatus</name>
    <dbReference type="NCBI Taxonomy" id="1419009"/>
    <lineage>
        <taxon>Eukaryota</taxon>
        <taxon>Fungi</taxon>
        <taxon>Dikarya</taxon>
        <taxon>Basidiomycota</taxon>
        <taxon>Agaricomycotina</taxon>
        <taxon>Agaricomycetes</taxon>
        <taxon>Phallomycetidae</taxon>
        <taxon>Phallales</taxon>
        <taxon>Clathraceae</taxon>
        <taxon>Clathrus</taxon>
    </lineage>
</organism>
<dbReference type="InterPro" id="IPR000719">
    <property type="entry name" value="Prot_kinase_dom"/>
</dbReference>
<feature type="domain" description="Protein kinase" evidence="1">
    <location>
        <begin position="503"/>
        <end position="835"/>
    </location>
</feature>
<dbReference type="GO" id="GO:0005524">
    <property type="term" value="F:ATP binding"/>
    <property type="evidence" value="ECO:0007669"/>
    <property type="project" value="InterPro"/>
</dbReference>
<sequence length="835" mass="94052">MSSIKTRSQSQNEAKPDVPLNWIFFKPGMSRLQLMDVPYPLFIQRNSSRKLFADGLQQELGFQADINTLELWEPQNPLPVKGLKQRKDQLLKDDLQDLAEEVQHALPLSTILGGKEKDASIVHIIITAEALITLNWCFSSSDFSITDIRVAAIPRDLFNKPQKLFSDLLQNKFNFHADPNTIQFLTPKNPLPVKGLKQRKDQLLKNGLQDLAEEAELALPLSTILGGKEKDATIVHIIVTLISLNWCFFSSEFSIIDIRVAAIPQDLFNKPSEYCQKLFSDLLQSKFNFHADPNTIQFLTVGPKDPLPVKGLKQRKDQLLKNGLQDLADETELALPLSIILGGKEKDASIIHLFVRVKSPNESHEGHDKLADLPESERFKRTVAASHKIKAPSAGAQLIHYRDIQRLPETRIYDGHYPPDSPFLGLIDHCSPTVDDLKHTQELMNYLGELSSVDENVRNERINGYLSGILGRIIQPSENADKTKPDGVSSVLVGMANVPLIIAEFKKSLGEGNCDPCIQASLIGGGAWLGILGAVWTDRVIVQSLIELRWFGISSTEESKRILRNAQILLALRQAVQELQQFYQQDLATIPVYESGPHPRLYPYPTSYTDNSGRVEFKYLRSLDRDMSCVTFLVQVISAEGQTKVRVGEEIVVKYVARYGKEVHEFLASKFHAPELLYYGRLPDSPNFASGEGNSKEFGQRDRMSMVVMRYIDAEPSFQLSDHCREQLEEILLKLHLEGYVFGDLRNQNILVDNSGSVKLIDFNWCGEYDTRKESSLNGVPKNVQDKLKGRLKPRAGPYACYPLSISTSIIWAKGVKALRAILPEHDWSMFEKLT</sequence>